<dbReference type="CDD" id="cd22673">
    <property type="entry name" value="FHA_Ki67"/>
    <property type="match status" value="1"/>
</dbReference>
<dbReference type="PROSITE" id="PS50006">
    <property type="entry name" value="FHA_DOMAIN"/>
    <property type="match status" value="1"/>
</dbReference>
<feature type="compositionally biased region" description="Low complexity" evidence="1">
    <location>
        <begin position="360"/>
        <end position="390"/>
    </location>
</feature>
<dbReference type="SUPFAM" id="SSF49879">
    <property type="entry name" value="SMAD/FHA domain"/>
    <property type="match status" value="1"/>
</dbReference>
<dbReference type="eggNOG" id="ENOG502SBGM">
    <property type="taxonomic scope" value="Eukaryota"/>
</dbReference>
<dbReference type="Gene3D" id="2.60.200.20">
    <property type="match status" value="1"/>
</dbReference>
<feature type="domain" description="FHA" evidence="2">
    <location>
        <begin position="137"/>
        <end position="190"/>
    </location>
</feature>
<feature type="compositionally biased region" description="Low complexity" evidence="1">
    <location>
        <begin position="941"/>
        <end position="950"/>
    </location>
</feature>
<dbReference type="InterPro" id="IPR008984">
    <property type="entry name" value="SMAD_FHA_dom_sf"/>
</dbReference>
<name>G7DWY8_MIXOS</name>
<gene>
    <name evidence="3" type="primary">Mo01739</name>
    <name evidence="3" type="ORF">E5Q_01739</name>
</gene>
<dbReference type="STRING" id="764103.G7DWY8"/>
<feature type="region of interest" description="Disordered" evidence="1">
    <location>
        <begin position="701"/>
        <end position="792"/>
    </location>
</feature>
<feature type="compositionally biased region" description="Low complexity" evidence="1">
    <location>
        <begin position="1215"/>
        <end position="1228"/>
    </location>
</feature>
<protein>
    <recommendedName>
        <fullName evidence="2">FHA domain-containing protein</fullName>
    </recommendedName>
</protein>
<feature type="region of interest" description="Disordered" evidence="1">
    <location>
        <begin position="286"/>
        <end position="401"/>
    </location>
</feature>
<reference evidence="3 4" key="1">
    <citation type="journal article" date="2011" name="J. Gen. Appl. Microbiol.">
        <title>Draft genome sequencing of the enigmatic basidiomycete Mixia osmundae.</title>
        <authorList>
            <person name="Nishida H."/>
            <person name="Nagatsuka Y."/>
            <person name="Sugiyama J."/>
        </authorList>
    </citation>
    <scope>NUCLEOTIDE SEQUENCE [LARGE SCALE GENOMIC DNA]</scope>
    <source>
        <strain evidence="4">CBS 9802 / IAM 14324 / JCM 22182 / KY 12970</strain>
    </source>
</reference>
<evidence type="ECO:0000259" key="2">
    <source>
        <dbReference type="PROSITE" id="PS50006"/>
    </source>
</evidence>
<keyword evidence="4" id="KW-1185">Reference proteome</keyword>
<feature type="compositionally biased region" description="Pro residues" evidence="1">
    <location>
        <begin position="648"/>
        <end position="659"/>
    </location>
</feature>
<feature type="compositionally biased region" description="Polar residues" evidence="1">
    <location>
        <begin position="960"/>
        <end position="971"/>
    </location>
</feature>
<feature type="region of interest" description="Disordered" evidence="1">
    <location>
        <begin position="937"/>
        <end position="994"/>
    </location>
</feature>
<dbReference type="Proteomes" id="UP000009131">
    <property type="component" value="Unassembled WGS sequence"/>
</dbReference>
<feature type="compositionally biased region" description="Polar residues" evidence="1">
    <location>
        <begin position="745"/>
        <end position="763"/>
    </location>
</feature>
<evidence type="ECO:0000313" key="3">
    <source>
        <dbReference type="EMBL" id="GAA95085.1"/>
    </source>
</evidence>
<evidence type="ECO:0000256" key="1">
    <source>
        <dbReference type="SAM" id="MobiDB-lite"/>
    </source>
</evidence>
<feature type="compositionally biased region" description="Basic and acidic residues" evidence="1">
    <location>
        <begin position="729"/>
        <end position="738"/>
    </location>
</feature>
<dbReference type="HOGENOM" id="CLU_258066_0_0_1"/>
<accession>G7DWY8</accession>
<feature type="compositionally biased region" description="Low complexity" evidence="1">
    <location>
        <begin position="297"/>
        <end position="314"/>
    </location>
</feature>
<dbReference type="RefSeq" id="XP_014566672.1">
    <property type="nucleotide sequence ID" value="XM_014711186.1"/>
</dbReference>
<dbReference type="OMA" id="ATSICGE"/>
<comment type="caution">
    <text evidence="3">The sequence shown here is derived from an EMBL/GenBank/DDBJ whole genome shotgun (WGS) entry which is preliminary data.</text>
</comment>
<proteinExistence type="predicted"/>
<feature type="compositionally biased region" description="Basic and acidic residues" evidence="1">
    <location>
        <begin position="1321"/>
        <end position="1338"/>
    </location>
</feature>
<dbReference type="OrthoDB" id="6288785at2759"/>
<dbReference type="InterPro" id="IPR000253">
    <property type="entry name" value="FHA_dom"/>
</dbReference>
<feature type="compositionally biased region" description="Polar residues" evidence="1">
    <location>
        <begin position="1284"/>
        <end position="1305"/>
    </location>
</feature>
<evidence type="ECO:0000313" key="4">
    <source>
        <dbReference type="Proteomes" id="UP000009131"/>
    </source>
</evidence>
<reference evidence="3 4" key="2">
    <citation type="journal article" date="2012" name="Open Biol.">
        <title>Characteristics of nucleosomes and linker DNA regions on the genome of the basidiomycete Mixia osmundae revealed by mono- and dinucleosome mapping.</title>
        <authorList>
            <person name="Nishida H."/>
            <person name="Kondo S."/>
            <person name="Matsumoto T."/>
            <person name="Suzuki Y."/>
            <person name="Yoshikawa H."/>
            <person name="Taylor T.D."/>
            <person name="Sugiyama J."/>
        </authorList>
    </citation>
    <scope>NUCLEOTIDE SEQUENCE [LARGE SCALE GENOMIC DNA]</scope>
    <source>
        <strain evidence="4">CBS 9802 / IAM 14324 / JCM 22182 / KY 12970</strain>
    </source>
</reference>
<feature type="region of interest" description="Disordered" evidence="1">
    <location>
        <begin position="607"/>
        <end position="668"/>
    </location>
</feature>
<feature type="region of interest" description="Disordered" evidence="1">
    <location>
        <begin position="1"/>
        <end position="106"/>
    </location>
</feature>
<feature type="compositionally biased region" description="Low complexity" evidence="1">
    <location>
        <begin position="1263"/>
        <end position="1276"/>
    </location>
</feature>
<dbReference type="Pfam" id="PF00498">
    <property type="entry name" value="FHA"/>
    <property type="match status" value="1"/>
</dbReference>
<sequence>MGDLAAEVVSSECARTPREISANRFASRPTSTNNASKRHETPSTTRPKSAGEQTAPPDSSTLALAMVARLSKTPDNSSRAIAKSGTKPSSKHKATGSTPQTPQQTAEDLDAPFGQLILLQADYQTERNRFPLTKETCSFGRLESCDVRLHLSNVSKVHAELLFTRKKDTSIEAALVVHSVNGLVLNGIHCQQNTEHALYDQDIIEIAKRVFKWQQPTSKPAKMCAPQVATPATVARKFKPRPSVMDRVVLDTPSSRPMPAQKPNGVLAAPIPAKLCKDYDDEPTSLMPCPKALQNDVRVSAPRPRPSRTISSTPRRAEKTSMPADAPADIVTPGFSHEVSVKSKERTLRKRHSMPGQWASPSSCSSFSGSSEAMSPLSARPPASASQSPSLRVSDCSTSDSRVDLTDNLQLESEIELSSLNQSSQDVLLSVDESILTQPMPSSSVLPSSLARGSARKSIRRTSMADQLVQTLEQERQAVQDAQHYPHLEQLEKQHLSASTTPPSDRDLIHFDSTGSGQKAQPAFLVDARVTAKPRKSFFSFAPDSPTASLLANQRPLQPVRAKALVKPAPSPAFTAVPPLDPPCASSGGDSSIANSDEEVSALLIGPCPATRAPPAAPAPESSPGILPDATPRTPASTGLAQLTPAQSTPPKPPLPRPASLPRLSRRSSLRERVMLKSAIQAHLGDTRDLDALAAPAVIASAQNDQDAPQSPDAASANVPSTSAAEPEALEHNDHYELEVAPDAESSSVSPDQSRSLRSSITPPDTPEPVLSSSDRAARALRRTSGQWASPTYLNKAVSENIAWTEIDSQFEANLLPGSTSALVDGHSEELSDDSICLPRREASPSRTILRKTPSLEALKAEQRKPATPVGIIRSISSLLSARKTPRVGMNASAKRKVQFSDKLHVREFQKKLYEHAEKPPSPKKSRIDLTRWRAVEESSSDSVASASSEESSDEEHPSAKSQSMAGTPRSTAAPMSAVVSTPSSMRARRVATDCPPSAVKEIVDAQKAQAMMALTPLRASRKPVKAATASIAENVAGAQRAKAAADDLQRLLATPVPRLVSQPLVFLARITPKPEEASIALSELKSEIRKLATIERTSPIKSSLPTIDAASLVDGLHLSATPASATPNSMTTPDLRGLRHLFQQQGPSSAATPAALRDVSSLYKLPSNTSFTPDLRGVKQLLMPDTPAASSAASVSQAIKNPVELPAPVKTSLATPAASVTTTATRTNRLQPSVKMTRSRSREQGLSQVSAVGPAPEPPRSRLPSRVPRSVPVKVQVKEPISSKASSLPRTTRSATSIPTSSLPQPVLRASRQVSQPQQKESEAPKLTRGQPKEKALAARPRFR</sequence>
<feature type="region of interest" description="Disordered" evidence="1">
    <location>
        <begin position="1215"/>
        <end position="1345"/>
    </location>
</feature>
<dbReference type="EMBL" id="BABT02000054">
    <property type="protein sequence ID" value="GAA95085.1"/>
    <property type="molecule type" value="Genomic_DNA"/>
</dbReference>
<dbReference type="InParanoid" id="G7DWY8"/>
<feature type="compositionally biased region" description="Polar residues" evidence="1">
    <location>
        <begin position="634"/>
        <end position="647"/>
    </location>
</feature>
<organism evidence="3 4">
    <name type="scientific">Mixia osmundae (strain CBS 9802 / IAM 14324 / JCM 22182 / KY 12970)</name>
    <dbReference type="NCBI Taxonomy" id="764103"/>
    <lineage>
        <taxon>Eukaryota</taxon>
        <taxon>Fungi</taxon>
        <taxon>Dikarya</taxon>
        <taxon>Basidiomycota</taxon>
        <taxon>Pucciniomycotina</taxon>
        <taxon>Mixiomycetes</taxon>
        <taxon>Mixiales</taxon>
        <taxon>Mixiaceae</taxon>
        <taxon>Mixia</taxon>
    </lineage>
</organism>
<feature type="compositionally biased region" description="Polar residues" evidence="1">
    <location>
        <begin position="95"/>
        <end position="106"/>
    </location>
</feature>